<evidence type="ECO:0000313" key="3">
    <source>
        <dbReference type="WBParaSite" id="scaffold1412_cov235.g3067"/>
    </source>
</evidence>
<feature type="region of interest" description="Disordered" evidence="1">
    <location>
        <begin position="1"/>
        <end position="54"/>
    </location>
</feature>
<feature type="compositionally biased region" description="Polar residues" evidence="1">
    <location>
        <begin position="39"/>
        <end position="54"/>
    </location>
</feature>
<proteinExistence type="predicted"/>
<keyword evidence="2" id="KW-1185">Reference proteome</keyword>
<evidence type="ECO:0000313" key="2">
    <source>
        <dbReference type="Proteomes" id="UP000887561"/>
    </source>
</evidence>
<name>A0A915LLP7_MELJA</name>
<accession>A0A915LLP7</accession>
<dbReference type="Proteomes" id="UP000887561">
    <property type="component" value="Unplaced"/>
</dbReference>
<dbReference type="AlphaFoldDB" id="A0A915LLP7"/>
<organism evidence="2 3">
    <name type="scientific">Meloidogyne javanica</name>
    <name type="common">Root-knot nematode worm</name>
    <dbReference type="NCBI Taxonomy" id="6303"/>
    <lineage>
        <taxon>Eukaryota</taxon>
        <taxon>Metazoa</taxon>
        <taxon>Ecdysozoa</taxon>
        <taxon>Nematoda</taxon>
        <taxon>Chromadorea</taxon>
        <taxon>Rhabditida</taxon>
        <taxon>Tylenchina</taxon>
        <taxon>Tylenchomorpha</taxon>
        <taxon>Tylenchoidea</taxon>
        <taxon>Meloidogynidae</taxon>
        <taxon>Meloidogyninae</taxon>
        <taxon>Meloidogyne</taxon>
        <taxon>Meloidogyne incognita group</taxon>
    </lineage>
</organism>
<sequence length="415" mass="48309">MKKTTSVNKSKPRANTIAANRKNLNSSNQNSILNYVDSKPSSSSSNCRITRQNKRQTYCDNSDENIKQANSRQTKNAKFEAEQFLEIDRCFKTVEAGRRNDAEKLIPDSLEDLASDNEEDKKLVDLGREIDCLVSSDHVKRLHADNELISKINKNNCFQLIFFSSLNSTLRSALLECFHSSAISDGIEISFDNFLTTFCYVFQTKPSNLKINNSDDLIENMYTLMEEEKPVENAKDIWTILHENIFSFFDCFIFINFTHWNNQQLISLFCLLCRIYFDKQIINCRYLISNSFKLLIKQLFSADVDRLNSILNEFLNKKLLQCVDENIGRTFELFTLFAQFENKRNINDKMIDMWSRSLHRIREVLQNIRNNATTLNNLADFKLLEKQQKWQPKTINITSDSIWSTSSDEGEEDNN</sequence>
<feature type="compositionally biased region" description="Low complexity" evidence="1">
    <location>
        <begin position="23"/>
        <end position="34"/>
    </location>
</feature>
<evidence type="ECO:0000256" key="1">
    <source>
        <dbReference type="SAM" id="MobiDB-lite"/>
    </source>
</evidence>
<protein>
    <submittedName>
        <fullName evidence="3">Uncharacterized protein</fullName>
    </submittedName>
</protein>
<dbReference type="WBParaSite" id="scaffold1412_cov235.g3067">
    <property type="protein sequence ID" value="scaffold1412_cov235.g3067"/>
    <property type="gene ID" value="scaffold1412_cov235.g3067"/>
</dbReference>
<reference evidence="3" key="1">
    <citation type="submission" date="2022-11" db="UniProtKB">
        <authorList>
            <consortium name="WormBaseParasite"/>
        </authorList>
    </citation>
    <scope>IDENTIFICATION</scope>
</reference>